<feature type="transmembrane region" description="Helical" evidence="2">
    <location>
        <begin position="97"/>
        <end position="123"/>
    </location>
</feature>
<reference evidence="3" key="1">
    <citation type="submission" date="2022-08" db="EMBL/GenBank/DDBJ databases">
        <authorList>
            <consortium name="DOE Joint Genome Institute"/>
            <person name="Min B."/>
            <person name="Riley R."/>
            <person name="Sierra-Patev S."/>
            <person name="Naranjo-Ortiz M."/>
            <person name="Looney B."/>
            <person name="Konkel Z."/>
            <person name="Slot J.C."/>
            <person name="Sakamoto Y."/>
            <person name="Steenwyk J.L."/>
            <person name="Rokas A."/>
            <person name="Carro J."/>
            <person name="Camarero S."/>
            <person name="Ferreira P."/>
            <person name="Molpeceres G."/>
            <person name="Ruiz-Duenas F.J."/>
            <person name="Serrano A."/>
            <person name="Henrissat B."/>
            <person name="Drula E."/>
            <person name="Hughes K.W."/>
            <person name="Mata J.L."/>
            <person name="Ishikawa N.K."/>
            <person name="Vargas-Isla R."/>
            <person name="Ushijima S."/>
            <person name="Smith C.A."/>
            <person name="Ahrendt S."/>
            <person name="Andreopoulos W."/>
            <person name="He G."/>
            <person name="Labutti K."/>
            <person name="Lipzen A."/>
            <person name="Ng V."/>
            <person name="Sandor L."/>
            <person name="Barry K."/>
            <person name="Martinez A.T."/>
            <person name="Xiao Y."/>
            <person name="Gibbons J.G."/>
            <person name="Terashima K."/>
            <person name="Hibbett D.S."/>
            <person name="Grigoriev I.V."/>
        </authorList>
    </citation>
    <scope>NUCLEOTIDE SEQUENCE</scope>
    <source>
        <strain evidence="3">TFB9207</strain>
    </source>
</reference>
<proteinExistence type="predicted"/>
<evidence type="ECO:0000313" key="4">
    <source>
        <dbReference type="Proteomes" id="UP001163846"/>
    </source>
</evidence>
<feature type="transmembrane region" description="Helical" evidence="2">
    <location>
        <begin position="227"/>
        <end position="252"/>
    </location>
</feature>
<evidence type="ECO:0000313" key="3">
    <source>
        <dbReference type="EMBL" id="KAJ3841663.1"/>
    </source>
</evidence>
<name>A0AA38PFE6_9AGAR</name>
<gene>
    <name evidence="3" type="ORF">F5878DRAFT_703225</name>
</gene>
<protein>
    <submittedName>
        <fullName evidence="3">Uncharacterized protein</fullName>
    </submittedName>
</protein>
<keyword evidence="4" id="KW-1185">Reference proteome</keyword>
<comment type="caution">
    <text evidence="3">The sequence shown here is derived from an EMBL/GenBank/DDBJ whole genome shotgun (WGS) entry which is preliminary data.</text>
</comment>
<keyword evidence="2" id="KW-0812">Transmembrane</keyword>
<keyword evidence="2" id="KW-0472">Membrane</keyword>
<evidence type="ECO:0000256" key="2">
    <source>
        <dbReference type="SAM" id="Phobius"/>
    </source>
</evidence>
<dbReference type="EMBL" id="MU806032">
    <property type="protein sequence ID" value="KAJ3841663.1"/>
    <property type="molecule type" value="Genomic_DNA"/>
</dbReference>
<feature type="region of interest" description="Disordered" evidence="1">
    <location>
        <begin position="380"/>
        <end position="405"/>
    </location>
</feature>
<dbReference type="AlphaFoldDB" id="A0AA38PFE6"/>
<feature type="transmembrane region" description="Helical" evidence="2">
    <location>
        <begin position="135"/>
        <end position="158"/>
    </location>
</feature>
<feature type="transmembrane region" description="Helical" evidence="2">
    <location>
        <begin position="24"/>
        <end position="45"/>
    </location>
</feature>
<evidence type="ECO:0000256" key="1">
    <source>
        <dbReference type="SAM" id="MobiDB-lite"/>
    </source>
</evidence>
<feature type="transmembrane region" description="Helical" evidence="2">
    <location>
        <begin position="186"/>
        <end position="207"/>
    </location>
</feature>
<sequence>MSAVLVARVTQQQLGGSANRLLNVWIYFNLISNLILLPILVLTFVLSKKVTKRHPSLINVCITWILFGIFSLLLFFGGKARPNQPDPSSALCIAQTALLYGIPPMWSVAVFILMYFILGIVSADGRTSNVSRGQMLLMLGAPYVAQFCFSIATLAISLKYPQFVTRERRFFYCALEYSPLSNAMSIFVFVFCLGIFVTLLRICYLLYRNYRGLRQAGESFVVDLHFLVRVIVFGCFIFVGMFVDILVMFSSSSRVPDLYAAIAGTVVFLVFGSQADVLRAWCFWRRNDEPVLISSTLRRKSDWSKLDLSGNSSSEGTLRSVSLFTVPSSTSSYLAKHATKRHDHPLPKVPPVPMPSSTSSHLAIHQGRDIPLSNVPSVTMPSPSPAHLANHATKGRVYPAPRSKV</sequence>
<dbReference type="Proteomes" id="UP001163846">
    <property type="component" value="Unassembled WGS sequence"/>
</dbReference>
<feature type="transmembrane region" description="Helical" evidence="2">
    <location>
        <begin position="57"/>
        <end position="77"/>
    </location>
</feature>
<organism evidence="3 4">
    <name type="scientific">Lentinula raphanica</name>
    <dbReference type="NCBI Taxonomy" id="153919"/>
    <lineage>
        <taxon>Eukaryota</taxon>
        <taxon>Fungi</taxon>
        <taxon>Dikarya</taxon>
        <taxon>Basidiomycota</taxon>
        <taxon>Agaricomycotina</taxon>
        <taxon>Agaricomycetes</taxon>
        <taxon>Agaricomycetidae</taxon>
        <taxon>Agaricales</taxon>
        <taxon>Marasmiineae</taxon>
        <taxon>Omphalotaceae</taxon>
        <taxon>Lentinula</taxon>
    </lineage>
</organism>
<keyword evidence="2" id="KW-1133">Transmembrane helix</keyword>
<accession>A0AA38PFE6</accession>
<feature type="transmembrane region" description="Helical" evidence="2">
    <location>
        <begin position="258"/>
        <end position="278"/>
    </location>
</feature>